<dbReference type="Proteomes" id="UP000607653">
    <property type="component" value="Unassembled WGS sequence"/>
</dbReference>
<accession>A0A822XXA3</accession>
<name>A0A822XXA3_NELNU</name>
<dbReference type="EMBL" id="DUZY01000001">
    <property type="protein sequence ID" value="DAD23801.1"/>
    <property type="molecule type" value="Genomic_DNA"/>
</dbReference>
<protein>
    <submittedName>
        <fullName evidence="2">Uncharacterized protein</fullName>
    </submittedName>
</protein>
<feature type="transmembrane region" description="Helical" evidence="1">
    <location>
        <begin position="65"/>
        <end position="89"/>
    </location>
</feature>
<keyword evidence="1" id="KW-0472">Membrane</keyword>
<organism evidence="2 3">
    <name type="scientific">Nelumbo nucifera</name>
    <name type="common">Sacred lotus</name>
    <dbReference type="NCBI Taxonomy" id="4432"/>
    <lineage>
        <taxon>Eukaryota</taxon>
        <taxon>Viridiplantae</taxon>
        <taxon>Streptophyta</taxon>
        <taxon>Embryophyta</taxon>
        <taxon>Tracheophyta</taxon>
        <taxon>Spermatophyta</taxon>
        <taxon>Magnoliopsida</taxon>
        <taxon>Proteales</taxon>
        <taxon>Nelumbonaceae</taxon>
        <taxon>Nelumbo</taxon>
    </lineage>
</organism>
<keyword evidence="3" id="KW-1185">Reference proteome</keyword>
<proteinExistence type="predicted"/>
<gene>
    <name evidence="2" type="ORF">HUJ06_025264</name>
</gene>
<reference evidence="2 3" key="1">
    <citation type="journal article" date="2020" name="Mol. Biol. Evol.">
        <title>Distinct Expression and Methylation Patterns for Genes with Different Fates following a Single Whole-Genome Duplication in Flowering Plants.</title>
        <authorList>
            <person name="Shi T."/>
            <person name="Rahmani R.S."/>
            <person name="Gugger P.F."/>
            <person name="Wang M."/>
            <person name="Li H."/>
            <person name="Zhang Y."/>
            <person name="Li Z."/>
            <person name="Wang Q."/>
            <person name="Van de Peer Y."/>
            <person name="Marchal K."/>
            <person name="Chen J."/>
        </authorList>
    </citation>
    <scope>NUCLEOTIDE SEQUENCE [LARGE SCALE GENOMIC DNA]</scope>
    <source>
        <tissue evidence="2">Leaf</tissue>
    </source>
</reference>
<dbReference type="AlphaFoldDB" id="A0A822XXA3"/>
<evidence type="ECO:0000256" key="1">
    <source>
        <dbReference type="SAM" id="Phobius"/>
    </source>
</evidence>
<sequence>MNLNISTTCVVVGFWFKVQAKLVCFYFTVFYVAAFVNEYRPESTCAACIFGLPLAISVDSKKQLALAFVLTNARFAAFLMSCFLGLYLVQVVEEEGSLFGGE</sequence>
<comment type="caution">
    <text evidence="2">The sequence shown here is derived from an EMBL/GenBank/DDBJ whole genome shotgun (WGS) entry which is preliminary data.</text>
</comment>
<keyword evidence="1" id="KW-0812">Transmembrane</keyword>
<evidence type="ECO:0000313" key="2">
    <source>
        <dbReference type="EMBL" id="DAD23801.1"/>
    </source>
</evidence>
<evidence type="ECO:0000313" key="3">
    <source>
        <dbReference type="Proteomes" id="UP000607653"/>
    </source>
</evidence>
<keyword evidence="1" id="KW-1133">Transmembrane helix</keyword>